<feature type="transmembrane region" description="Helical" evidence="5">
    <location>
        <begin position="30"/>
        <end position="48"/>
    </location>
</feature>
<proteinExistence type="predicted"/>
<name>A0A1Q5UEN9_9EURO</name>
<feature type="transmembrane region" description="Helical" evidence="5">
    <location>
        <begin position="167"/>
        <end position="188"/>
    </location>
</feature>
<evidence type="ECO:0000256" key="3">
    <source>
        <dbReference type="ARBA" id="ARBA00022989"/>
    </source>
</evidence>
<comment type="caution">
    <text evidence="6">The sequence shown here is derived from an EMBL/GenBank/DDBJ whole genome shotgun (WGS) entry which is preliminary data.</text>
</comment>
<reference evidence="6 7" key="1">
    <citation type="submission" date="2016-10" db="EMBL/GenBank/DDBJ databases">
        <title>Genome sequence of the ascomycete fungus Penicillium subrubescens.</title>
        <authorList>
            <person name="De Vries R.P."/>
            <person name="Peng M."/>
            <person name="Dilokpimol A."/>
            <person name="Hilden K."/>
            <person name="Makela M.R."/>
            <person name="Grigoriev I."/>
            <person name="Riley R."/>
            <person name="Granchi Z."/>
        </authorList>
    </citation>
    <scope>NUCLEOTIDE SEQUENCE [LARGE SCALE GENOMIC DNA]</scope>
    <source>
        <strain evidence="6 7">CBS 132785</strain>
    </source>
</reference>
<keyword evidence="7" id="KW-1185">Reference proteome</keyword>
<dbReference type="GO" id="GO:0000324">
    <property type="term" value="C:fungal-type vacuole"/>
    <property type="evidence" value="ECO:0007669"/>
    <property type="project" value="TreeGrafter"/>
</dbReference>
<accession>A0A1Q5UEN9</accession>
<dbReference type="STRING" id="1316194.A0A1Q5UEN9"/>
<organism evidence="6 7">
    <name type="scientific">Penicillium subrubescens</name>
    <dbReference type="NCBI Taxonomy" id="1316194"/>
    <lineage>
        <taxon>Eukaryota</taxon>
        <taxon>Fungi</taxon>
        <taxon>Dikarya</taxon>
        <taxon>Ascomycota</taxon>
        <taxon>Pezizomycotina</taxon>
        <taxon>Eurotiomycetes</taxon>
        <taxon>Eurotiomycetidae</taxon>
        <taxon>Eurotiales</taxon>
        <taxon>Aspergillaceae</taxon>
        <taxon>Penicillium</taxon>
    </lineage>
</organism>
<dbReference type="PANTHER" id="PTHR31465:SF11">
    <property type="entry name" value="DOMAIN PROTEIN, PUTATIVE (AFU_ORTHOLOGUE AFUA_3G10770)-RELATED"/>
    <property type="match status" value="1"/>
</dbReference>
<dbReference type="Pfam" id="PF04479">
    <property type="entry name" value="RTA1"/>
    <property type="match status" value="1"/>
</dbReference>
<protein>
    <submittedName>
        <fullName evidence="6">Sphingoid long-chain base transporter RSB1</fullName>
    </submittedName>
</protein>
<gene>
    <name evidence="6" type="ORF">PENSUB_3749</name>
</gene>
<dbReference type="OrthoDB" id="1844152at2759"/>
<keyword evidence="3 5" id="KW-1133">Transmembrane helix</keyword>
<dbReference type="InterPro" id="IPR007568">
    <property type="entry name" value="RTA1"/>
</dbReference>
<keyword evidence="2 5" id="KW-0812">Transmembrane</keyword>
<dbReference type="PANTHER" id="PTHR31465">
    <property type="entry name" value="PROTEIN RTA1-RELATED"/>
    <property type="match status" value="1"/>
</dbReference>
<feature type="transmembrane region" description="Helical" evidence="5">
    <location>
        <begin position="128"/>
        <end position="147"/>
    </location>
</feature>
<evidence type="ECO:0000313" key="7">
    <source>
        <dbReference type="Proteomes" id="UP000186955"/>
    </source>
</evidence>
<feature type="transmembrane region" description="Helical" evidence="5">
    <location>
        <begin position="55"/>
        <end position="74"/>
    </location>
</feature>
<feature type="transmembrane region" description="Helical" evidence="5">
    <location>
        <begin position="86"/>
        <end position="108"/>
    </location>
</feature>
<keyword evidence="4 5" id="KW-0472">Membrane</keyword>
<sequence>MSDQFDPNLYIGCKAYNGIQTSYGYVPSKGAGVAFCVLFGLSMVAHIAQFWWKRTWWCSVFAVGCFVELLGWAGRTWSADCPYNSNAFMIQISTLIIAPVFFTAGIYVLLGRYIQIFGKETSFLTPKLYLWIFCTCDVISLVIQAAGGGIASSESSDPHGNPDSGTHTMVAGIVFQLISISVFVYCTIDFFLRIKRLGQLQSFTHGPRATLTGAMVLSVLCIYIRSIYRTVELAQGWTGYLITHESYFIGLDGIMMIIAVGVFNVCHPGWLLPSNSEAFLPQYRKTSTNSDVEMIRPRV</sequence>
<feature type="transmembrane region" description="Helical" evidence="5">
    <location>
        <begin position="209"/>
        <end position="228"/>
    </location>
</feature>
<dbReference type="GO" id="GO:0005886">
    <property type="term" value="C:plasma membrane"/>
    <property type="evidence" value="ECO:0007669"/>
    <property type="project" value="TreeGrafter"/>
</dbReference>
<feature type="transmembrane region" description="Helical" evidence="5">
    <location>
        <begin position="248"/>
        <end position="266"/>
    </location>
</feature>
<dbReference type="EMBL" id="MNBE01000310">
    <property type="protein sequence ID" value="OKP10929.1"/>
    <property type="molecule type" value="Genomic_DNA"/>
</dbReference>
<dbReference type="Proteomes" id="UP000186955">
    <property type="component" value="Unassembled WGS sequence"/>
</dbReference>
<evidence type="ECO:0000256" key="1">
    <source>
        <dbReference type="ARBA" id="ARBA00004141"/>
    </source>
</evidence>
<dbReference type="AlphaFoldDB" id="A0A1Q5UEN9"/>
<evidence type="ECO:0000313" key="6">
    <source>
        <dbReference type="EMBL" id="OKP10929.1"/>
    </source>
</evidence>
<evidence type="ECO:0000256" key="5">
    <source>
        <dbReference type="SAM" id="Phobius"/>
    </source>
</evidence>
<comment type="subcellular location">
    <subcellularLocation>
        <location evidence="1">Membrane</location>
        <topology evidence="1">Multi-pass membrane protein</topology>
    </subcellularLocation>
</comment>
<evidence type="ECO:0000256" key="2">
    <source>
        <dbReference type="ARBA" id="ARBA00022692"/>
    </source>
</evidence>
<evidence type="ECO:0000256" key="4">
    <source>
        <dbReference type="ARBA" id="ARBA00023136"/>
    </source>
</evidence>